<comment type="caution">
    <text evidence="2">The sequence shown here is derived from an EMBL/GenBank/DDBJ whole genome shotgun (WGS) entry which is preliminary data.</text>
</comment>
<dbReference type="Gramene" id="GBG70913">
    <property type="protein sequence ID" value="GBG70913"/>
    <property type="gene ID" value="CBR_g8214"/>
</dbReference>
<reference evidence="2 3" key="1">
    <citation type="journal article" date="2018" name="Cell">
        <title>The Chara Genome: Secondary Complexity and Implications for Plant Terrestrialization.</title>
        <authorList>
            <person name="Nishiyama T."/>
            <person name="Sakayama H."/>
            <person name="Vries J.D."/>
            <person name="Buschmann H."/>
            <person name="Saint-Marcoux D."/>
            <person name="Ullrich K.K."/>
            <person name="Haas F.B."/>
            <person name="Vanderstraeten L."/>
            <person name="Becker D."/>
            <person name="Lang D."/>
            <person name="Vosolsobe S."/>
            <person name="Rombauts S."/>
            <person name="Wilhelmsson P.K.I."/>
            <person name="Janitza P."/>
            <person name="Kern R."/>
            <person name="Heyl A."/>
            <person name="Rumpler F."/>
            <person name="Villalobos L.I.A.C."/>
            <person name="Clay J.M."/>
            <person name="Skokan R."/>
            <person name="Toyoda A."/>
            <person name="Suzuki Y."/>
            <person name="Kagoshima H."/>
            <person name="Schijlen E."/>
            <person name="Tajeshwar N."/>
            <person name="Catarino B."/>
            <person name="Hetherington A.J."/>
            <person name="Saltykova A."/>
            <person name="Bonnot C."/>
            <person name="Breuninger H."/>
            <person name="Symeonidi A."/>
            <person name="Radhakrishnan G.V."/>
            <person name="Van Nieuwerburgh F."/>
            <person name="Deforce D."/>
            <person name="Chang C."/>
            <person name="Karol K.G."/>
            <person name="Hedrich R."/>
            <person name="Ulvskov P."/>
            <person name="Glockner G."/>
            <person name="Delwiche C.F."/>
            <person name="Petrasek J."/>
            <person name="Van de Peer Y."/>
            <person name="Friml J."/>
            <person name="Beilby M."/>
            <person name="Dolan L."/>
            <person name="Kohara Y."/>
            <person name="Sugano S."/>
            <person name="Fujiyama A."/>
            <person name="Delaux P.-M."/>
            <person name="Quint M."/>
            <person name="TheiBen G."/>
            <person name="Hagemann M."/>
            <person name="Harholt J."/>
            <person name="Dunand C."/>
            <person name="Zachgo S."/>
            <person name="Langdale J."/>
            <person name="Maumus F."/>
            <person name="Straeten D.V.D."/>
            <person name="Gould S.B."/>
            <person name="Rensing S.A."/>
        </authorList>
    </citation>
    <scope>NUCLEOTIDE SEQUENCE [LARGE SCALE GENOMIC DNA]</scope>
    <source>
        <strain evidence="2 3">S276</strain>
    </source>
</reference>
<feature type="region of interest" description="Disordered" evidence="1">
    <location>
        <begin position="238"/>
        <end position="271"/>
    </location>
</feature>
<dbReference type="EMBL" id="BFEA01000137">
    <property type="protein sequence ID" value="GBG70913.1"/>
    <property type="molecule type" value="Genomic_DNA"/>
</dbReference>
<dbReference type="Proteomes" id="UP000265515">
    <property type="component" value="Unassembled WGS sequence"/>
</dbReference>
<accession>A0A388KLS8</accession>
<feature type="compositionally biased region" description="Polar residues" evidence="1">
    <location>
        <begin position="248"/>
        <end position="262"/>
    </location>
</feature>
<sequence>MLTSEEPPPELSHAEEGVNVGVPLWEVRGTQAERPLKETAEEKHARVQMRLDEIYQEKIRMEAAREAPKPPINPPTSEQRIAEVWADYEEKRDAARLRSQEAGQEDARVVEARETGDLGFSATRMAIERADRRIREVAVSSFLRYSMLSDELAASREQSVEVRVEAKEAEWERRLQDMAAMVERLLATKMVDWTEQSRYGIKGKEVQGLFGQEETTKTPQQEGMGKVFLDPTEVPARREAEERKFSFRTPTKLASQQVTPMTIETPEDEPA</sequence>
<evidence type="ECO:0000313" key="2">
    <source>
        <dbReference type="EMBL" id="GBG70913.1"/>
    </source>
</evidence>
<evidence type="ECO:0000256" key="1">
    <source>
        <dbReference type="SAM" id="MobiDB-lite"/>
    </source>
</evidence>
<gene>
    <name evidence="2" type="ORF">CBR_g8214</name>
</gene>
<organism evidence="2 3">
    <name type="scientific">Chara braunii</name>
    <name type="common">Braun's stonewort</name>
    <dbReference type="NCBI Taxonomy" id="69332"/>
    <lineage>
        <taxon>Eukaryota</taxon>
        <taxon>Viridiplantae</taxon>
        <taxon>Streptophyta</taxon>
        <taxon>Charophyceae</taxon>
        <taxon>Charales</taxon>
        <taxon>Characeae</taxon>
        <taxon>Chara</taxon>
    </lineage>
</organism>
<proteinExistence type="predicted"/>
<dbReference type="AlphaFoldDB" id="A0A388KLS8"/>
<protein>
    <submittedName>
        <fullName evidence="2">Uncharacterized protein</fullName>
    </submittedName>
</protein>
<name>A0A388KLS8_CHABU</name>
<evidence type="ECO:0000313" key="3">
    <source>
        <dbReference type="Proteomes" id="UP000265515"/>
    </source>
</evidence>
<keyword evidence="3" id="KW-1185">Reference proteome</keyword>